<protein>
    <submittedName>
        <fullName evidence="2">Uncharacterized protein</fullName>
    </submittedName>
</protein>
<keyword evidence="3" id="KW-1185">Reference proteome</keyword>
<reference evidence="2 3" key="1">
    <citation type="submission" date="2024-01" db="EMBL/GenBank/DDBJ databases">
        <title>The genomes of 5 underutilized Papilionoideae crops provide insights into root nodulation and disease resistanc.</title>
        <authorList>
            <person name="Yuan L."/>
        </authorList>
    </citation>
    <scope>NUCLEOTIDE SEQUENCE [LARGE SCALE GENOMIC DNA]</scope>
    <source>
        <strain evidence="2">ZHUSHIDOU_FW_LH</strain>
        <tissue evidence="2">Leaf</tissue>
    </source>
</reference>
<feature type="region of interest" description="Disordered" evidence="1">
    <location>
        <begin position="135"/>
        <end position="179"/>
    </location>
</feature>
<accession>A0AAN9E1K0</accession>
<gene>
    <name evidence="2" type="ORF">RIF29_39646</name>
</gene>
<comment type="caution">
    <text evidence="2">The sequence shown here is derived from an EMBL/GenBank/DDBJ whole genome shotgun (WGS) entry which is preliminary data.</text>
</comment>
<name>A0AAN9E1K0_CROPI</name>
<dbReference type="Proteomes" id="UP001372338">
    <property type="component" value="Unassembled WGS sequence"/>
</dbReference>
<feature type="compositionally biased region" description="Polar residues" evidence="1">
    <location>
        <begin position="49"/>
        <end position="61"/>
    </location>
</feature>
<evidence type="ECO:0000256" key="1">
    <source>
        <dbReference type="SAM" id="MobiDB-lite"/>
    </source>
</evidence>
<evidence type="ECO:0000313" key="2">
    <source>
        <dbReference type="EMBL" id="KAK7244819.1"/>
    </source>
</evidence>
<evidence type="ECO:0000313" key="3">
    <source>
        <dbReference type="Proteomes" id="UP001372338"/>
    </source>
</evidence>
<dbReference type="EMBL" id="JAYWIO010000008">
    <property type="protein sequence ID" value="KAK7244819.1"/>
    <property type="molecule type" value="Genomic_DNA"/>
</dbReference>
<sequence>MATINGIAPIGATSICLPLKSSSYLLPQSPLTVVMLSPFIVVEPHFRSNSNLNPQGSNPPSITRCGWRNPPPLTNRSEPYGQEPYFFGARTNDSRPNLCVRSALPQPHVIDNAFGENRRPMEIVPDHRSDFASRRKWTNQRGTSPTIKISNQNDGMVKKKEYHQDSPSSDYGLPEEWIY</sequence>
<feature type="region of interest" description="Disordered" evidence="1">
    <location>
        <begin position="49"/>
        <end position="81"/>
    </location>
</feature>
<feature type="compositionally biased region" description="Polar residues" evidence="1">
    <location>
        <begin position="139"/>
        <end position="154"/>
    </location>
</feature>
<proteinExistence type="predicted"/>
<organism evidence="2 3">
    <name type="scientific">Crotalaria pallida</name>
    <name type="common">Smooth rattlebox</name>
    <name type="synonym">Crotalaria striata</name>
    <dbReference type="NCBI Taxonomy" id="3830"/>
    <lineage>
        <taxon>Eukaryota</taxon>
        <taxon>Viridiplantae</taxon>
        <taxon>Streptophyta</taxon>
        <taxon>Embryophyta</taxon>
        <taxon>Tracheophyta</taxon>
        <taxon>Spermatophyta</taxon>
        <taxon>Magnoliopsida</taxon>
        <taxon>eudicotyledons</taxon>
        <taxon>Gunneridae</taxon>
        <taxon>Pentapetalae</taxon>
        <taxon>rosids</taxon>
        <taxon>fabids</taxon>
        <taxon>Fabales</taxon>
        <taxon>Fabaceae</taxon>
        <taxon>Papilionoideae</taxon>
        <taxon>50 kb inversion clade</taxon>
        <taxon>genistoids sensu lato</taxon>
        <taxon>core genistoids</taxon>
        <taxon>Crotalarieae</taxon>
        <taxon>Crotalaria</taxon>
    </lineage>
</organism>
<dbReference type="AlphaFoldDB" id="A0AAN9E1K0"/>